<dbReference type="Pfam" id="PF00924">
    <property type="entry name" value="MS_channel_2nd"/>
    <property type="match status" value="1"/>
</dbReference>
<evidence type="ECO:0000256" key="1">
    <source>
        <dbReference type="ARBA" id="ARBA00004651"/>
    </source>
</evidence>
<dbReference type="SUPFAM" id="SSF82861">
    <property type="entry name" value="Mechanosensitive channel protein MscS (YggB), transmembrane region"/>
    <property type="match status" value="1"/>
</dbReference>
<accession>A0A1H2H3Q9</accession>
<gene>
    <name evidence="11" type="ORF">SAMN05216210_2751</name>
</gene>
<feature type="transmembrane region" description="Helical" evidence="7">
    <location>
        <begin position="20"/>
        <end position="38"/>
    </location>
</feature>
<dbReference type="PANTHER" id="PTHR30347">
    <property type="entry name" value="POTASSIUM CHANNEL RELATED"/>
    <property type="match status" value="1"/>
</dbReference>
<dbReference type="Pfam" id="PF21088">
    <property type="entry name" value="MS_channel_1st"/>
    <property type="match status" value="1"/>
</dbReference>
<evidence type="ECO:0000313" key="12">
    <source>
        <dbReference type="Proteomes" id="UP000243924"/>
    </source>
</evidence>
<feature type="transmembrane region" description="Helical" evidence="7">
    <location>
        <begin position="98"/>
        <end position="116"/>
    </location>
</feature>
<dbReference type="PANTHER" id="PTHR30347:SF1">
    <property type="entry name" value="MECHANOSENSITIVE CHANNEL MSCK"/>
    <property type="match status" value="1"/>
</dbReference>
<keyword evidence="3" id="KW-1003">Cell membrane</keyword>
<dbReference type="InterPro" id="IPR049142">
    <property type="entry name" value="MS_channel_1st"/>
</dbReference>
<dbReference type="Gene3D" id="2.30.30.60">
    <property type="match status" value="1"/>
</dbReference>
<dbReference type="EMBL" id="LT629787">
    <property type="protein sequence ID" value="SDU26484.1"/>
    <property type="molecule type" value="Genomic_DNA"/>
</dbReference>
<dbReference type="InterPro" id="IPR011014">
    <property type="entry name" value="MscS_channel_TM-2"/>
</dbReference>
<evidence type="ECO:0000256" key="3">
    <source>
        <dbReference type="ARBA" id="ARBA00022475"/>
    </source>
</evidence>
<dbReference type="InterPro" id="IPR052702">
    <property type="entry name" value="MscS-like_channel"/>
</dbReference>
<feature type="transmembrane region" description="Helical" evidence="7">
    <location>
        <begin position="215"/>
        <end position="234"/>
    </location>
</feature>
<keyword evidence="4 7" id="KW-0812">Transmembrane</keyword>
<protein>
    <submittedName>
        <fullName evidence="11">Mechanosensitive ion channel</fullName>
    </submittedName>
</protein>
<dbReference type="InterPro" id="IPR023408">
    <property type="entry name" value="MscS_beta-dom_sf"/>
</dbReference>
<evidence type="ECO:0000259" key="8">
    <source>
        <dbReference type="Pfam" id="PF00924"/>
    </source>
</evidence>
<dbReference type="GO" id="GO:0008381">
    <property type="term" value="F:mechanosensitive monoatomic ion channel activity"/>
    <property type="evidence" value="ECO:0007669"/>
    <property type="project" value="UniProtKB-ARBA"/>
</dbReference>
<proteinExistence type="inferred from homology"/>
<feature type="domain" description="Mechanosensitive ion channel transmembrane helices 2/3" evidence="10">
    <location>
        <begin position="215"/>
        <end position="255"/>
    </location>
</feature>
<keyword evidence="12" id="KW-1185">Reference proteome</keyword>
<feature type="transmembrane region" description="Helical" evidence="7">
    <location>
        <begin position="169"/>
        <end position="194"/>
    </location>
</feature>
<evidence type="ECO:0000256" key="7">
    <source>
        <dbReference type="SAM" id="Phobius"/>
    </source>
</evidence>
<evidence type="ECO:0000259" key="9">
    <source>
        <dbReference type="Pfam" id="PF21082"/>
    </source>
</evidence>
<dbReference type="Gene3D" id="1.10.287.1260">
    <property type="match status" value="1"/>
</dbReference>
<dbReference type="RefSeq" id="WP_197675012.1">
    <property type="nucleotide sequence ID" value="NZ_LT629787.1"/>
</dbReference>
<comment type="similarity">
    <text evidence="2">Belongs to the MscS (TC 1.A.23) family.</text>
</comment>
<evidence type="ECO:0000259" key="10">
    <source>
        <dbReference type="Pfam" id="PF21088"/>
    </source>
</evidence>
<dbReference type="STRING" id="1434072.SAMN05216210_2751"/>
<organism evidence="11 12">
    <name type="scientific">Halopseudomonas salegens</name>
    <dbReference type="NCBI Taxonomy" id="1434072"/>
    <lineage>
        <taxon>Bacteria</taxon>
        <taxon>Pseudomonadati</taxon>
        <taxon>Pseudomonadota</taxon>
        <taxon>Gammaproteobacteria</taxon>
        <taxon>Pseudomonadales</taxon>
        <taxon>Pseudomonadaceae</taxon>
        <taxon>Halopseudomonas</taxon>
    </lineage>
</organism>
<dbReference type="InterPro" id="IPR049278">
    <property type="entry name" value="MS_channel_C"/>
</dbReference>
<dbReference type="Pfam" id="PF21082">
    <property type="entry name" value="MS_channel_3rd"/>
    <property type="match status" value="1"/>
</dbReference>
<dbReference type="InterPro" id="IPR011066">
    <property type="entry name" value="MscS_channel_C_sf"/>
</dbReference>
<feature type="transmembrane region" description="Helical" evidence="7">
    <location>
        <begin position="128"/>
        <end position="149"/>
    </location>
</feature>
<reference evidence="12" key="1">
    <citation type="submission" date="2016-10" db="EMBL/GenBank/DDBJ databases">
        <authorList>
            <person name="Varghese N."/>
            <person name="Submissions S."/>
        </authorList>
    </citation>
    <scope>NUCLEOTIDE SEQUENCE [LARGE SCALE GENOMIC DNA]</scope>
    <source>
        <strain evidence="12">CECT 8338</strain>
    </source>
</reference>
<feature type="domain" description="Mechanosensitive ion channel MscS C-terminal" evidence="9">
    <location>
        <begin position="331"/>
        <end position="414"/>
    </location>
</feature>
<dbReference type="SUPFAM" id="SSF50182">
    <property type="entry name" value="Sm-like ribonucleoproteins"/>
    <property type="match status" value="1"/>
</dbReference>
<dbReference type="InterPro" id="IPR006685">
    <property type="entry name" value="MscS_channel_2nd"/>
</dbReference>
<keyword evidence="6 7" id="KW-0472">Membrane</keyword>
<dbReference type="Proteomes" id="UP000243924">
    <property type="component" value="Chromosome I"/>
</dbReference>
<dbReference type="GO" id="GO:0005886">
    <property type="term" value="C:plasma membrane"/>
    <property type="evidence" value="ECO:0007669"/>
    <property type="project" value="UniProtKB-SubCell"/>
</dbReference>
<keyword evidence="5 7" id="KW-1133">Transmembrane helix</keyword>
<feature type="domain" description="Mechanosensitive ion channel MscS" evidence="8">
    <location>
        <begin position="257"/>
        <end position="322"/>
    </location>
</feature>
<feature type="transmembrane region" description="Helical" evidence="7">
    <location>
        <begin position="69"/>
        <end position="86"/>
    </location>
</feature>
<dbReference type="SUPFAM" id="SSF82689">
    <property type="entry name" value="Mechanosensitive channel protein MscS (YggB), C-terminal domain"/>
    <property type="match status" value="1"/>
</dbReference>
<evidence type="ECO:0000256" key="4">
    <source>
        <dbReference type="ARBA" id="ARBA00022692"/>
    </source>
</evidence>
<sequence length="431" mass="47944">MSDRLSLLLQQAYLFWTSPLVVYQVIILLFAAGITLFLRKTLSPRLESLAGIDGTRQLRHLLSRSGQRLLAPLSLLLWVMIGRSLLLGSELETQLLDLAIPLLLSMAGVRLVVYLLRKGFPVTPALKTWENIISFSIWTLVALHLVGILPHMLQLLDSLAVTLGETRISLLYVLKLLLLVALMLSLAFWLSALIERRMRGFTHVSPGLQVALGKFSRVFLLTLAVLLSLNLVGIDLTTLTVFGGALGVGLGFGLQRITSNFISGFILILDRSIKPGDVVTIGESFGWVQELRARYIVVRNRDGVDTLIPNENVITNEVINWSYADRNIRLRIQVEISYDDDPEQAMELMQQAASVSPRALQEPPALVNLVEFGDNGILLELRVWIADPEAGVGSVRSAINLAIWRAFKQANITIPYPQRDLHIKGPLPRQE</sequence>
<evidence type="ECO:0000256" key="2">
    <source>
        <dbReference type="ARBA" id="ARBA00008017"/>
    </source>
</evidence>
<evidence type="ECO:0000256" key="6">
    <source>
        <dbReference type="ARBA" id="ARBA00023136"/>
    </source>
</evidence>
<name>A0A1H2H3Q9_9GAMM</name>
<evidence type="ECO:0000313" key="11">
    <source>
        <dbReference type="EMBL" id="SDU26484.1"/>
    </source>
</evidence>
<comment type="subcellular location">
    <subcellularLocation>
        <location evidence="1">Cell membrane</location>
        <topology evidence="1">Multi-pass membrane protein</topology>
    </subcellularLocation>
</comment>
<dbReference type="InterPro" id="IPR010920">
    <property type="entry name" value="LSM_dom_sf"/>
</dbReference>
<evidence type="ECO:0000256" key="5">
    <source>
        <dbReference type="ARBA" id="ARBA00022989"/>
    </source>
</evidence>
<dbReference type="Gene3D" id="3.30.70.100">
    <property type="match status" value="1"/>
</dbReference>
<dbReference type="AlphaFoldDB" id="A0A1H2H3Q9"/>